<dbReference type="InterPro" id="IPR037171">
    <property type="entry name" value="NagB/RpiA_transferase-like"/>
</dbReference>
<organism evidence="5 6">
    <name type="scientific">Sporolituus thermophilus DSM 23256</name>
    <dbReference type="NCBI Taxonomy" id="1123285"/>
    <lineage>
        <taxon>Bacteria</taxon>
        <taxon>Bacillati</taxon>
        <taxon>Bacillota</taxon>
        <taxon>Negativicutes</taxon>
        <taxon>Selenomonadales</taxon>
        <taxon>Sporomusaceae</taxon>
        <taxon>Sporolituus</taxon>
    </lineage>
</organism>
<dbReference type="GO" id="GO:0005975">
    <property type="term" value="P:carbohydrate metabolic process"/>
    <property type="evidence" value="ECO:0007669"/>
    <property type="project" value="InterPro"/>
</dbReference>
<dbReference type="Gene3D" id="3.40.50.1360">
    <property type="match status" value="1"/>
</dbReference>
<evidence type="ECO:0000256" key="3">
    <source>
        <dbReference type="HAMAP-Rule" id="MF_01241"/>
    </source>
</evidence>
<dbReference type="GO" id="GO:0005737">
    <property type="term" value="C:cytoplasm"/>
    <property type="evidence" value="ECO:0007669"/>
    <property type="project" value="TreeGrafter"/>
</dbReference>
<dbReference type="PANTHER" id="PTHR11280:SF5">
    <property type="entry name" value="GLUCOSAMINE-6-PHOSPHATE ISOMERASE"/>
    <property type="match status" value="1"/>
</dbReference>
<feature type="active site" description="For ring-opening step" evidence="3">
    <location>
        <position position="143"/>
    </location>
</feature>
<feature type="active site" description="Proton acceptor; for enolization step" evidence="3">
    <location>
        <position position="67"/>
    </location>
</feature>
<comment type="function">
    <text evidence="3">Catalyzes the reversible isomerization-deamination of glucosamine 6-phosphate (GlcN6P) to form fructose 6-phosphate (Fru6P) and ammonium ion.</text>
</comment>
<comment type="catalytic activity">
    <reaction evidence="3">
        <text>alpha-D-glucosamine 6-phosphate + H2O = beta-D-fructose 6-phosphate + NH4(+)</text>
        <dbReference type="Rhea" id="RHEA:12172"/>
        <dbReference type="ChEBI" id="CHEBI:15377"/>
        <dbReference type="ChEBI" id="CHEBI:28938"/>
        <dbReference type="ChEBI" id="CHEBI:57634"/>
        <dbReference type="ChEBI" id="CHEBI:75989"/>
        <dbReference type="EC" id="3.5.99.6"/>
    </reaction>
</comment>
<evidence type="ECO:0000256" key="2">
    <source>
        <dbReference type="ARBA" id="ARBA00023277"/>
    </source>
</evidence>
<dbReference type="GO" id="GO:0019262">
    <property type="term" value="P:N-acetylneuraminate catabolic process"/>
    <property type="evidence" value="ECO:0007669"/>
    <property type="project" value="UniProtKB-UniRule"/>
</dbReference>
<sequence length="237" mass="26429">MEYIYTSDYQAMSQMAARWVAREVLRNPALVLGLPTGETPIGMYRYLIRLVEEGLISFAETCTFNLDEYVGLGPDHPQSYAMYMKAHFWIKAGLKPENINIPNGIAPDLAEECRRYDAKIEQAGGIDLQILGLGLNGHIGFNEPSHNLAIRTHVVDLTPETIKANARFFSSMDLVPRQAITMGIGTIMQARKILLLVSGDNKKEILRKAVYGEVSTIVPASILQLHRDVTIITDIKI</sequence>
<dbReference type="Proteomes" id="UP000243333">
    <property type="component" value="Unassembled WGS sequence"/>
</dbReference>
<dbReference type="RefSeq" id="WP_093687865.1">
    <property type="nucleotide sequence ID" value="NZ_FNBU01000003.1"/>
</dbReference>
<dbReference type="EC" id="3.5.99.6" evidence="3"/>
<dbReference type="STRING" id="1123285.SAMN05660235_00536"/>
<dbReference type="InterPro" id="IPR006148">
    <property type="entry name" value="Glc/Gal-6P_isomerase"/>
</dbReference>
<keyword evidence="2 3" id="KW-0119">Carbohydrate metabolism</keyword>
<gene>
    <name evidence="3" type="primary">nagB</name>
    <name evidence="5" type="ORF">SAMN05660235_00536</name>
</gene>
<evidence type="ECO:0000313" key="6">
    <source>
        <dbReference type="Proteomes" id="UP000243333"/>
    </source>
</evidence>
<evidence type="ECO:0000313" key="5">
    <source>
        <dbReference type="EMBL" id="SDF13872.1"/>
    </source>
</evidence>
<dbReference type="UniPathway" id="UPA00629">
    <property type="reaction ID" value="UER00684"/>
</dbReference>
<dbReference type="GO" id="GO:0006043">
    <property type="term" value="P:glucosamine catabolic process"/>
    <property type="evidence" value="ECO:0007669"/>
    <property type="project" value="TreeGrafter"/>
</dbReference>
<comment type="caution">
    <text evidence="3">Lacks conserved residue(s) required for the propagation of feature annotation.</text>
</comment>
<dbReference type="GO" id="GO:0042802">
    <property type="term" value="F:identical protein binding"/>
    <property type="evidence" value="ECO:0007669"/>
    <property type="project" value="TreeGrafter"/>
</dbReference>
<evidence type="ECO:0000259" key="4">
    <source>
        <dbReference type="Pfam" id="PF01182"/>
    </source>
</evidence>
<dbReference type="GO" id="GO:0004342">
    <property type="term" value="F:glucosamine-6-phosphate deaminase activity"/>
    <property type="evidence" value="ECO:0007669"/>
    <property type="project" value="UniProtKB-UniRule"/>
</dbReference>
<dbReference type="Pfam" id="PF01182">
    <property type="entry name" value="Glucosamine_iso"/>
    <property type="match status" value="1"/>
</dbReference>
<dbReference type="InterPro" id="IPR004547">
    <property type="entry name" value="Glucosamine6P_isomerase"/>
</dbReference>
<keyword evidence="1 3" id="KW-0378">Hydrolase</keyword>
<dbReference type="SUPFAM" id="SSF100950">
    <property type="entry name" value="NagB/RpiA/CoA transferase-like"/>
    <property type="match status" value="1"/>
</dbReference>
<comment type="pathway">
    <text evidence="3">Amino-sugar metabolism; N-acetylneuraminate degradation; D-fructose 6-phosphate from N-acetylneuraminate: step 5/5.</text>
</comment>
<keyword evidence="6" id="KW-1185">Reference proteome</keyword>
<dbReference type="GO" id="GO:0006046">
    <property type="term" value="P:N-acetylglucosamine catabolic process"/>
    <property type="evidence" value="ECO:0007669"/>
    <property type="project" value="UniProtKB-UniRule"/>
</dbReference>
<name>A0A1G7IMA8_9FIRM</name>
<accession>A0A1G7IMA8</accession>
<dbReference type="CDD" id="cd01399">
    <property type="entry name" value="GlcN6P_deaminase"/>
    <property type="match status" value="1"/>
</dbReference>
<dbReference type="NCBIfam" id="TIGR00502">
    <property type="entry name" value="nagB"/>
    <property type="match status" value="1"/>
</dbReference>
<feature type="domain" description="Glucosamine/galactosamine-6-phosphate isomerase" evidence="4">
    <location>
        <begin position="14"/>
        <end position="228"/>
    </location>
</feature>
<dbReference type="PROSITE" id="PS01161">
    <property type="entry name" value="GLC_GALNAC_ISOMERASE"/>
    <property type="match status" value="1"/>
</dbReference>
<proteinExistence type="inferred from homology"/>
<feature type="active site" description="For ring-opening step" evidence="3">
    <location>
        <position position="136"/>
    </location>
</feature>
<comment type="similarity">
    <text evidence="3">Belongs to the glucosamine/galactosamine-6-phosphate isomerase family. NagB subfamily.</text>
</comment>
<dbReference type="HAMAP" id="MF_01241">
    <property type="entry name" value="GlcN6P_deamin"/>
    <property type="match status" value="1"/>
</dbReference>
<protein>
    <recommendedName>
        <fullName evidence="3">Glucosamine-6-phosphate deaminase</fullName>
        <ecNumber evidence="3">3.5.99.6</ecNumber>
    </recommendedName>
    <alternativeName>
        <fullName evidence="3">GlcN6P deaminase</fullName>
        <shortName evidence="3">GNPDA</shortName>
    </alternativeName>
    <alternativeName>
        <fullName evidence="3">Glucosamine-6-phosphate isomerase</fullName>
    </alternativeName>
</protein>
<dbReference type="InterPro" id="IPR018321">
    <property type="entry name" value="Glucosamine6P_isomerase_CS"/>
</dbReference>
<dbReference type="AlphaFoldDB" id="A0A1G7IMA8"/>
<dbReference type="OrthoDB" id="9791139at2"/>
<dbReference type="PANTHER" id="PTHR11280">
    <property type="entry name" value="GLUCOSAMINE-6-PHOSPHATE ISOMERASE"/>
    <property type="match status" value="1"/>
</dbReference>
<feature type="active site" description="Proton acceptor; for ring-opening step" evidence="3">
    <location>
        <position position="138"/>
    </location>
</feature>
<evidence type="ECO:0000256" key="1">
    <source>
        <dbReference type="ARBA" id="ARBA00022801"/>
    </source>
</evidence>
<reference evidence="6" key="1">
    <citation type="submission" date="2016-10" db="EMBL/GenBank/DDBJ databases">
        <authorList>
            <person name="Varghese N."/>
            <person name="Submissions S."/>
        </authorList>
    </citation>
    <scope>NUCLEOTIDE SEQUENCE [LARGE SCALE GENOMIC DNA]</scope>
    <source>
        <strain evidence="6">DSM 23256</strain>
    </source>
</reference>
<dbReference type="EMBL" id="FNBU01000003">
    <property type="protein sequence ID" value="SDF13872.1"/>
    <property type="molecule type" value="Genomic_DNA"/>
</dbReference>